<reference evidence="2 3" key="1">
    <citation type="submission" date="2021-06" db="EMBL/GenBank/DDBJ databases">
        <authorList>
            <person name="Palmer J.M."/>
        </authorList>
    </citation>
    <scope>NUCLEOTIDE SEQUENCE [LARGE SCALE GENOMIC DNA]</scope>
    <source>
        <strain evidence="2 3">AS_MEX2019</strain>
        <tissue evidence="2">Muscle</tissue>
    </source>
</reference>
<comment type="caution">
    <text evidence="2">The sequence shown here is derived from an EMBL/GenBank/DDBJ whole genome shotgun (WGS) entry which is preliminary data.</text>
</comment>
<protein>
    <submittedName>
        <fullName evidence="2">Uncharacterized protein</fullName>
    </submittedName>
</protein>
<gene>
    <name evidence="2" type="ORF">AMECASPLE_009775</name>
</gene>
<evidence type="ECO:0000256" key="1">
    <source>
        <dbReference type="SAM" id="MobiDB-lite"/>
    </source>
</evidence>
<keyword evidence="3" id="KW-1185">Reference proteome</keyword>
<feature type="compositionally biased region" description="Polar residues" evidence="1">
    <location>
        <begin position="1"/>
        <end position="17"/>
    </location>
</feature>
<feature type="non-terminal residue" evidence="2">
    <location>
        <position position="1"/>
    </location>
</feature>
<feature type="region of interest" description="Disordered" evidence="1">
    <location>
        <begin position="1"/>
        <end position="34"/>
    </location>
</feature>
<evidence type="ECO:0000313" key="3">
    <source>
        <dbReference type="Proteomes" id="UP001469553"/>
    </source>
</evidence>
<dbReference type="Proteomes" id="UP001469553">
    <property type="component" value="Unassembled WGS sequence"/>
</dbReference>
<accession>A0ABV0YME8</accession>
<sequence length="137" mass="14671">KLSSSASPSRHTGSREQTGVVRSLPRSGKSWGKRTAWSDVGGDQILLMARKRPCCSLVFVALVAFIHTWRGRRTEGEGEDIQQIEPGSTALRTVASAHGAPALILGPVVTSTSSIGINAQHVSQSMSILPLLLRTER</sequence>
<proteinExistence type="predicted"/>
<organism evidence="2 3">
    <name type="scientific">Ameca splendens</name>
    <dbReference type="NCBI Taxonomy" id="208324"/>
    <lineage>
        <taxon>Eukaryota</taxon>
        <taxon>Metazoa</taxon>
        <taxon>Chordata</taxon>
        <taxon>Craniata</taxon>
        <taxon>Vertebrata</taxon>
        <taxon>Euteleostomi</taxon>
        <taxon>Actinopterygii</taxon>
        <taxon>Neopterygii</taxon>
        <taxon>Teleostei</taxon>
        <taxon>Neoteleostei</taxon>
        <taxon>Acanthomorphata</taxon>
        <taxon>Ovalentaria</taxon>
        <taxon>Atherinomorphae</taxon>
        <taxon>Cyprinodontiformes</taxon>
        <taxon>Goodeidae</taxon>
        <taxon>Ameca</taxon>
    </lineage>
</organism>
<dbReference type="EMBL" id="JAHRIP010038174">
    <property type="protein sequence ID" value="MEQ2295015.1"/>
    <property type="molecule type" value="Genomic_DNA"/>
</dbReference>
<name>A0ABV0YME8_9TELE</name>
<evidence type="ECO:0000313" key="2">
    <source>
        <dbReference type="EMBL" id="MEQ2295015.1"/>
    </source>
</evidence>